<keyword evidence="3" id="KW-1185">Reference proteome</keyword>
<dbReference type="Pfam" id="PF04417">
    <property type="entry name" value="DUF501"/>
    <property type="match status" value="1"/>
</dbReference>
<feature type="region of interest" description="Disordered" evidence="1">
    <location>
        <begin position="1"/>
        <end position="33"/>
    </location>
</feature>
<evidence type="ECO:0008006" key="4">
    <source>
        <dbReference type="Google" id="ProtNLM"/>
    </source>
</evidence>
<evidence type="ECO:0000313" key="2">
    <source>
        <dbReference type="EMBL" id="SHJ17158.1"/>
    </source>
</evidence>
<gene>
    <name evidence="2" type="ORF">SAMN05216246_11350</name>
</gene>
<reference evidence="2 3" key="1">
    <citation type="submission" date="2016-11" db="EMBL/GenBank/DDBJ databases">
        <authorList>
            <person name="Varghese N."/>
            <person name="Submissions S."/>
        </authorList>
    </citation>
    <scope>NUCLEOTIDE SEQUENCE [LARGE SCALE GENOMIC DNA]</scope>
    <source>
        <strain evidence="2 3">PA</strain>
    </source>
</reference>
<comment type="caution">
    <text evidence="2">The sequence shown here is derived from an EMBL/GenBank/DDBJ whole genome shotgun (WGS) entry which is preliminary data.</text>
</comment>
<feature type="compositionally biased region" description="Basic and acidic residues" evidence="1">
    <location>
        <begin position="1"/>
        <end position="19"/>
    </location>
</feature>
<dbReference type="PANTHER" id="PTHR37163:SF1">
    <property type="entry name" value="DUF501 DOMAIN-CONTAINING PROTEIN"/>
    <property type="match status" value="1"/>
</dbReference>
<dbReference type="Proteomes" id="UP000184390">
    <property type="component" value="Unassembled WGS sequence"/>
</dbReference>
<evidence type="ECO:0000313" key="3">
    <source>
        <dbReference type="Proteomes" id="UP000184390"/>
    </source>
</evidence>
<evidence type="ECO:0000256" key="1">
    <source>
        <dbReference type="SAM" id="MobiDB-lite"/>
    </source>
</evidence>
<name>A0ABY1IHB1_9ACTO</name>
<proteinExistence type="predicted"/>
<dbReference type="InterPro" id="IPR007511">
    <property type="entry name" value="DUF501"/>
</dbReference>
<dbReference type="PANTHER" id="PTHR37163">
    <property type="entry name" value="CONSERVED PROTEIN"/>
    <property type="match status" value="1"/>
</dbReference>
<dbReference type="EMBL" id="FQYL01000013">
    <property type="protein sequence ID" value="SHJ17158.1"/>
    <property type="molecule type" value="Genomic_DNA"/>
</dbReference>
<sequence length="192" mass="20695">MSAEQVERRAQDRSEENTTVRESPVPPSPPGVSQADLDALAEQLGRVPRGVVSIAARCVCGRPTVVRTAPRLPDGSPFPTSYYLTHPAAVRGCSTLEAEHLMEDFNARLSQDEALADAYRRAHEHYLAARAELGSPHEIEGVSAGGMPTRVKCLHALLGHALAAGPGINPIGDLTLEALRERGLWDDRRCSC</sequence>
<accession>A0ABY1IHB1</accession>
<protein>
    <recommendedName>
        <fullName evidence="4">Septum formation initiator family protein</fullName>
    </recommendedName>
</protein>
<organism evidence="2 3">
    <name type="scientific">Actinomyces denticolens</name>
    <dbReference type="NCBI Taxonomy" id="52767"/>
    <lineage>
        <taxon>Bacteria</taxon>
        <taxon>Bacillati</taxon>
        <taxon>Actinomycetota</taxon>
        <taxon>Actinomycetes</taxon>
        <taxon>Actinomycetales</taxon>
        <taxon>Actinomycetaceae</taxon>
        <taxon>Actinomyces</taxon>
    </lineage>
</organism>